<dbReference type="GO" id="GO:0019305">
    <property type="term" value="P:dTDP-rhamnose biosynthetic process"/>
    <property type="evidence" value="ECO:0007669"/>
    <property type="project" value="UniProtKB-UniRule"/>
</dbReference>
<evidence type="ECO:0000313" key="10">
    <source>
        <dbReference type="Proteomes" id="UP000216189"/>
    </source>
</evidence>
<gene>
    <name evidence="9" type="primary">rfbC</name>
    <name evidence="9" type="ORF">CIK91_00765</name>
    <name evidence="8" type="ORF">PRRU23_25040</name>
</gene>
<dbReference type="PANTHER" id="PTHR21047:SF2">
    <property type="entry name" value="THYMIDINE DIPHOSPHO-4-KETO-RHAMNOSE 3,5-EPIMERASE"/>
    <property type="match status" value="1"/>
</dbReference>
<dbReference type="CDD" id="cd00438">
    <property type="entry name" value="cupin_RmlC"/>
    <property type="match status" value="1"/>
</dbReference>
<comment type="pathway">
    <text evidence="7">Carbohydrate biosynthesis; dTDP-L-rhamnose biosynthesis.</text>
</comment>
<dbReference type="InterPro" id="IPR011051">
    <property type="entry name" value="RmlC_Cupin_sf"/>
</dbReference>
<dbReference type="InterPro" id="IPR014710">
    <property type="entry name" value="RmlC-like_jellyroll"/>
</dbReference>
<proteinExistence type="inferred from homology"/>
<dbReference type="GO" id="GO:0008830">
    <property type="term" value="F:dTDP-4-dehydrorhamnose 3,5-epimerase activity"/>
    <property type="evidence" value="ECO:0007669"/>
    <property type="project" value="UniProtKB-UniRule"/>
</dbReference>
<comment type="similarity">
    <text evidence="7">Belongs to the dTDP-4-dehydrorhamnose 3,5-epimerase family.</text>
</comment>
<accession>A0AA37HZH1</accession>
<comment type="function">
    <text evidence="2 7">Catalyzes the epimerization of the C3' and C5'positions of dTDP-6-deoxy-D-xylo-4-hexulose, forming dTDP-6-deoxy-L-lyxo-4-hexulose.</text>
</comment>
<evidence type="ECO:0000313" key="9">
    <source>
        <dbReference type="EMBL" id="OYP57119.1"/>
    </source>
</evidence>
<comment type="subunit">
    <text evidence="7">Homodimer.</text>
</comment>
<dbReference type="RefSeq" id="WP_006283710.1">
    <property type="nucleotide sequence ID" value="NZ_BPTR01000001.1"/>
</dbReference>
<reference evidence="9 10" key="1">
    <citation type="submission" date="2017-08" db="EMBL/GenBank/DDBJ databases">
        <title>Comparative genomics of non-oral Prevotella species.</title>
        <authorList>
            <person name="Accetto T."/>
            <person name="Nograsek B."/>
            <person name="Avgustin G."/>
        </authorList>
    </citation>
    <scope>NUCLEOTIDE SEQUENCE [LARGE SCALE GENOMIC DNA]</scope>
    <source>
        <strain evidence="9 10">TC1-1</strain>
    </source>
</reference>
<name>A0AA37HZH1_SEGBR</name>
<evidence type="ECO:0000256" key="4">
    <source>
        <dbReference type="ARBA" id="ARBA00019595"/>
    </source>
</evidence>
<evidence type="ECO:0000256" key="3">
    <source>
        <dbReference type="ARBA" id="ARBA00012098"/>
    </source>
</evidence>
<dbReference type="GO" id="GO:0005829">
    <property type="term" value="C:cytosol"/>
    <property type="evidence" value="ECO:0007669"/>
    <property type="project" value="TreeGrafter"/>
</dbReference>
<dbReference type="EMBL" id="BPTR01000001">
    <property type="protein sequence ID" value="GJG28804.1"/>
    <property type="molecule type" value="Genomic_DNA"/>
</dbReference>
<dbReference type="Proteomes" id="UP000887043">
    <property type="component" value="Unassembled WGS sequence"/>
</dbReference>
<evidence type="ECO:0000256" key="2">
    <source>
        <dbReference type="ARBA" id="ARBA00001997"/>
    </source>
</evidence>
<comment type="caution">
    <text evidence="8">The sequence shown here is derived from an EMBL/GenBank/DDBJ whole genome shotgun (WGS) entry which is preliminary data.</text>
</comment>
<dbReference type="InterPro" id="IPR000888">
    <property type="entry name" value="RmlC-like"/>
</dbReference>
<dbReference type="GO" id="GO:0000271">
    <property type="term" value="P:polysaccharide biosynthetic process"/>
    <property type="evidence" value="ECO:0007669"/>
    <property type="project" value="TreeGrafter"/>
</dbReference>
<dbReference type="Proteomes" id="UP000216189">
    <property type="component" value="Unassembled WGS sequence"/>
</dbReference>
<evidence type="ECO:0000313" key="8">
    <source>
        <dbReference type="EMBL" id="GJG28804.1"/>
    </source>
</evidence>
<comment type="catalytic activity">
    <reaction evidence="1 7">
        <text>dTDP-4-dehydro-6-deoxy-alpha-D-glucose = dTDP-4-dehydro-beta-L-rhamnose</text>
        <dbReference type="Rhea" id="RHEA:16969"/>
        <dbReference type="ChEBI" id="CHEBI:57649"/>
        <dbReference type="ChEBI" id="CHEBI:62830"/>
        <dbReference type="EC" id="5.1.3.13"/>
    </reaction>
</comment>
<dbReference type="EC" id="5.1.3.13" evidence="3 7"/>
<feature type="site" description="Participates in a stacking interaction with the thymidine ring of dTDP-4-oxo-6-deoxyglucose" evidence="6">
    <location>
        <position position="137"/>
    </location>
</feature>
<feature type="active site" description="Proton donor" evidence="5">
    <location>
        <position position="131"/>
    </location>
</feature>
<feature type="active site" description="Proton acceptor" evidence="5">
    <location>
        <position position="61"/>
    </location>
</feature>
<organism evidence="8 11">
    <name type="scientific">Segatella bryantii</name>
    <name type="common">Prevotella bryantii</name>
    <dbReference type="NCBI Taxonomy" id="77095"/>
    <lineage>
        <taxon>Bacteria</taxon>
        <taxon>Pseudomonadati</taxon>
        <taxon>Bacteroidota</taxon>
        <taxon>Bacteroidia</taxon>
        <taxon>Bacteroidales</taxon>
        <taxon>Prevotellaceae</taxon>
        <taxon>Segatella</taxon>
    </lineage>
</organism>
<evidence type="ECO:0000313" key="11">
    <source>
        <dbReference type="Proteomes" id="UP000887043"/>
    </source>
</evidence>
<dbReference type="PANTHER" id="PTHR21047">
    <property type="entry name" value="DTDP-6-DEOXY-D-GLUCOSE-3,5 EPIMERASE"/>
    <property type="match status" value="1"/>
</dbReference>
<keyword evidence="10" id="KW-1185">Reference proteome</keyword>
<dbReference type="SUPFAM" id="SSF51182">
    <property type="entry name" value="RmlC-like cupins"/>
    <property type="match status" value="1"/>
</dbReference>
<keyword evidence="7" id="KW-0413">Isomerase</keyword>
<sequence length="190" mass="21953">MEVIKTNIDGVVIIEPRIFADERGYFYESWNEKEFNEKVRPIRFVQDNQSKSSYGVLRGLHFQKGEHSQSKLVRVVKGRVLDVAVDIRKGSPTFGQHVAVELTEDNQRQFFIPRGFAHGFSVLSETAIFQYKCDNLYCKESEGAIAWDDEALGIDWKIPADQVILSEKDANHPLLKDSPYLFDYQEDLYK</sequence>
<evidence type="ECO:0000256" key="1">
    <source>
        <dbReference type="ARBA" id="ARBA00001298"/>
    </source>
</evidence>
<dbReference type="EMBL" id="NPJF01000009">
    <property type="protein sequence ID" value="OYP57119.1"/>
    <property type="molecule type" value="Genomic_DNA"/>
</dbReference>
<dbReference type="AlphaFoldDB" id="A0AA37HZH1"/>
<reference evidence="8" key="2">
    <citation type="submission" date="2021-08" db="EMBL/GenBank/DDBJ databases">
        <title>Prevotella lacticifex sp. nov., isolated from rumen of cow.</title>
        <authorList>
            <person name="Shinkai T."/>
            <person name="Ikeyama N."/>
            <person name="Kumagai M."/>
            <person name="Ohmori H."/>
            <person name="Sakamoto M."/>
            <person name="Ohkuma M."/>
            <person name="Mitsumori M."/>
        </authorList>
    </citation>
    <scope>NUCLEOTIDE SEQUENCE</scope>
    <source>
        <strain evidence="8">DSM 11371</strain>
    </source>
</reference>
<dbReference type="Pfam" id="PF00908">
    <property type="entry name" value="dTDP_sugar_isom"/>
    <property type="match status" value="1"/>
</dbReference>
<protein>
    <recommendedName>
        <fullName evidence="4 7">dTDP-4-dehydrorhamnose 3,5-epimerase</fullName>
        <ecNumber evidence="3 7">5.1.3.13</ecNumber>
    </recommendedName>
    <alternativeName>
        <fullName evidence="7">Thymidine diphospho-4-keto-rhamnose 3,5-epimerase</fullName>
    </alternativeName>
</protein>
<dbReference type="NCBIfam" id="TIGR01221">
    <property type="entry name" value="rmlC"/>
    <property type="match status" value="1"/>
</dbReference>
<dbReference type="Gene3D" id="2.60.120.10">
    <property type="entry name" value="Jelly Rolls"/>
    <property type="match status" value="1"/>
</dbReference>
<evidence type="ECO:0000256" key="5">
    <source>
        <dbReference type="PIRSR" id="PIRSR600888-1"/>
    </source>
</evidence>
<evidence type="ECO:0000256" key="6">
    <source>
        <dbReference type="PIRSR" id="PIRSR600888-3"/>
    </source>
</evidence>
<evidence type="ECO:0000256" key="7">
    <source>
        <dbReference type="RuleBase" id="RU364069"/>
    </source>
</evidence>